<keyword evidence="5 8" id="KW-0808">Transferase</keyword>
<keyword evidence="9" id="KW-1185">Reference proteome</keyword>
<dbReference type="OrthoDB" id="6244at2157"/>
<dbReference type="Pfam" id="PF01269">
    <property type="entry name" value="Fibrillarin"/>
    <property type="match status" value="1"/>
</dbReference>
<evidence type="ECO:0000256" key="6">
    <source>
        <dbReference type="ARBA" id="ARBA00022694"/>
    </source>
</evidence>
<proteinExistence type="inferred from homology"/>
<dbReference type="NCBIfam" id="NF003276">
    <property type="entry name" value="PRK04266.1-2"/>
    <property type="match status" value="1"/>
</dbReference>
<comment type="similarity">
    <text evidence="1">Belongs to the methyltransferase superfamily. Fibrillarin family.</text>
</comment>
<evidence type="ECO:0000256" key="7">
    <source>
        <dbReference type="ARBA" id="ARBA00022884"/>
    </source>
</evidence>
<keyword evidence="4 8" id="KW-0489">Methyltransferase</keyword>
<dbReference type="Gene3D" id="3.40.50.150">
    <property type="entry name" value="Vaccinia Virus protein VP39"/>
    <property type="match status" value="1"/>
</dbReference>
<evidence type="ECO:0000256" key="1">
    <source>
        <dbReference type="ARBA" id="ARBA00010632"/>
    </source>
</evidence>
<dbReference type="InterPro" id="IPR029063">
    <property type="entry name" value="SAM-dependent_MTases_sf"/>
</dbReference>
<dbReference type="AlphaFoldDB" id="A0A2V2N465"/>
<reference evidence="8 9" key="1">
    <citation type="submission" date="2018-05" db="EMBL/GenBank/DDBJ databases">
        <title>Draft genome of Methanospirillum lacunae Ki8-1.</title>
        <authorList>
            <person name="Dueholm M.S."/>
            <person name="Nielsen P.H."/>
            <person name="Bakmann L.F."/>
            <person name="Otzen D.E."/>
        </authorList>
    </citation>
    <scope>NUCLEOTIDE SEQUENCE [LARGE SCALE GENOMIC DNA]</scope>
    <source>
        <strain evidence="8 9">Ki8-1</strain>
    </source>
</reference>
<dbReference type="PANTHER" id="PTHR10335:SF17">
    <property type="entry name" value="FIBRILLARIN"/>
    <property type="match status" value="1"/>
</dbReference>
<evidence type="ECO:0000313" key="9">
    <source>
        <dbReference type="Proteomes" id="UP000245657"/>
    </source>
</evidence>
<dbReference type="GO" id="GO:0008033">
    <property type="term" value="P:tRNA processing"/>
    <property type="evidence" value="ECO:0007669"/>
    <property type="project" value="UniProtKB-KW"/>
</dbReference>
<dbReference type="PRINTS" id="PR00052">
    <property type="entry name" value="FIBRILLARIN"/>
</dbReference>
<dbReference type="GO" id="GO:0000494">
    <property type="term" value="P:box C/D sno(s)RNA 3'-end processing"/>
    <property type="evidence" value="ECO:0007669"/>
    <property type="project" value="TreeGrafter"/>
</dbReference>
<keyword evidence="3" id="KW-0698">rRNA processing</keyword>
<keyword evidence="7" id="KW-0694">RNA-binding</keyword>
<evidence type="ECO:0000313" key="8">
    <source>
        <dbReference type="EMBL" id="PWR70033.1"/>
    </source>
</evidence>
<dbReference type="Proteomes" id="UP000245657">
    <property type="component" value="Unassembled WGS sequence"/>
</dbReference>
<protein>
    <recommendedName>
        <fullName evidence="2">rRNA 2'-O-methyltransferase fibrillarin</fullName>
    </recommendedName>
</protein>
<dbReference type="SUPFAM" id="SSF53335">
    <property type="entry name" value="S-adenosyl-L-methionine-dependent methyltransferases"/>
    <property type="match status" value="1"/>
</dbReference>
<evidence type="ECO:0000256" key="4">
    <source>
        <dbReference type="ARBA" id="ARBA00022603"/>
    </source>
</evidence>
<dbReference type="GO" id="GO:0003723">
    <property type="term" value="F:RNA binding"/>
    <property type="evidence" value="ECO:0007669"/>
    <property type="project" value="UniProtKB-KW"/>
</dbReference>
<organism evidence="8 9">
    <name type="scientific">Methanospirillum lacunae</name>
    <dbReference type="NCBI Taxonomy" id="668570"/>
    <lineage>
        <taxon>Archaea</taxon>
        <taxon>Methanobacteriati</taxon>
        <taxon>Methanobacteriota</taxon>
        <taxon>Stenosarchaea group</taxon>
        <taxon>Methanomicrobia</taxon>
        <taxon>Methanomicrobiales</taxon>
        <taxon>Methanospirillaceae</taxon>
        <taxon>Methanospirillum</taxon>
    </lineage>
</organism>
<evidence type="ECO:0000256" key="5">
    <source>
        <dbReference type="ARBA" id="ARBA00022679"/>
    </source>
</evidence>
<dbReference type="GO" id="GO:1990259">
    <property type="term" value="F:histone H2AQ104 methyltransferase activity"/>
    <property type="evidence" value="ECO:0007669"/>
    <property type="project" value="TreeGrafter"/>
</dbReference>
<dbReference type="SMART" id="SM01206">
    <property type="entry name" value="Fibrillarin"/>
    <property type="match status" value="1"/>
</dbReference>
<evidence type="ECO:0000256" key="2">
    <source>
        <dbReference type="ARBA" id="ARBA00015190"/>
    </source>
</evidence>
<keyword evidence="6" id="KW-0819">tRNA processing</keyword>
<evidence type="ECO:0000256" key="3">
    <source>
        <dbReference type="ARBA" id="ARBA00022552"/>
    </source>
</evidence>
<comment type="caution">
    <text evidence="8">The sequence shown here is derived from an EMBL/GenBank/DDBJ whole genome shotgun (WGS) entry which is preliminary data.</text>
</comment>
<gene>
    <name evidence="8" type="ORF">DK846_15770</name>
</gene>
<dbReference type="EMBL" id="QGMY01000017">
    <property type="protein sequence ID" value="PWR70033.1"/>
    <property type="molecule type" value="Genomic_DNA"/>
</dbReference>
<name>A0A2V2N465_9EURY</name>
<dbReference type="InterPro" id="IPR000692">
    <property type="entry name" value="Fibrillarin"/>
</dbReference>
<accession>A0A2V2N465</accession>
<dbReference type="PANTHER" id="PTHR10335">
    <property type="entry name" value="RRNA 2-O-METHYLTRANSFERASE FIBRILLARIN"/>
    <property type="match status" value="1"/>
</dbReference>
<dbReference type="GO" id="GO:0008649">
    <property type="term" value="F:rRNA methyltransferase activity"/>
    <property type="evidence" value="ECO:0007669"/>
    <property type="project" value="TreeGrafter"/>
</dbReference>
<sequence length="185" mass="20503">MIGPLRVWPPERSKLAALYYLGSGPEIIKTDQILYLGAASGTTVSFIADYADVVYAVEIAPEPLAKLLDVCNNRMNILPIPADAATPLVYAPFVSTVDLLYQDIAQKEQVEIVLNNLVFLKSGGYLILMLKTRSVATQEDPEQICSKAVSKLQNAGLDDIKVTWLDRYHRDHAAIVCKKRDLKEL</sequence>